<dbReference type="GO" id="GO:0005634">
    <property type="term" value="C:nucleus"/>
    <property type="evidence" value="ECO:0007669"/>
    <property type="project" value="UniProtKB-SubCell"/>
</dbReference>
<feature type="compositionally biased region" description="Polar residues" evidence="7">
    <location>
        <begin position="178"/>
        <end position="191"/>
    </location>
</feature>
<dbReference type="GO" id="GO:0000978">
    <property type="term" value="F:RNA polymerase II cis-regulatory region sequence-specific DNA binding"/>
    <property type="evidence" value="ECO:0007669"/>
    <property type="project" value="TreeGrafter"/>
</dbReference>
<gene>
    <name evidence="10" type="ORF">B9Z19DRAFT_1134915</name>
</gene>
<proteinExistence type="predicted"/>
<dbReference type="PROSITE" id="PS51294">
    <property type="entry name" value="HTH_MYB"/>
    <property type="match status" value="2"/>
</dbReference>
<evidence type="ECO:0000256" key="1">
    <source>
        <dbReference type="ARBA" id="ARBA00004123"/>
    </source>
</evidence>
<protein>
    <recommendedName>
        <fullName evidence="12">Homeodomain-like protein</fullName>
    </recommendedName>
</protein>
<dbReference type="GO" id="GO:0032875">
    <property type="term" value="P:regulation of DNA endoreduplication"/>
    <property type="evidence" value="ECO:0007669"/>
    <property type="project" value="UniProtKB-ARBA"/>
</dbReference>
<evidence type="ECO:0000259" key="9">
    <source>
        <dbReference type="PROSITE" id="PS51294"/>
    </source>
</evidence>
<dbReference type="GO" id="GO:0001006">
    <property type="term" value="F:RNA polymerase III type 3 promoter sequence-specific DNA binding"/>
    <property type="evidence" value="ECO:0007669"/>
    <property type="project" value="TreeGrafter"/>
</dbReference>
<dbReference type="SMART" id="SM00717">
    <property type="entry name" value="SANT"/>
    <property type="match status" value="2"/>
</dbReference>
<dbReference type="GO" id="GO:0042796">
    <property type="term" value="P:snRNA transcription by RNA polymerase III"/>
    <property type="evidence" value="ECO:0007669"/>
    <property type="project" value="TreeGrafter"/>
</dbReference>
<feature type="region of interest" description="Disordered" evidence="7">
    <location>
        <begin position="171"/>
        <end position="230"/>
    </location>
</feature>
<evidence type="ECO:0000313" key="10">
    <source>
        <dbReference type="EMBL" id="PUU73586.1"/>
    </source>
</evidence>
<keyword evidence="4" id="KW-0238">DNA-binding</keyword>
<keyword evidence="11" id="KW-1185">Reference proteome</keyword>
<accession>A0A2T6ZDR4</accession>
<sequence>MMSLQQPHRRGPWSAHEDAHLLSLVQLHGPHNWVRIASLVNSRTPKQCRERYHQNLKPSLNHDPITPEEGVMIERLVGEMGKRWAEIARRLHGRSDNAVKNWWNGGMNRRRRMCLRQRSQSHNLDNINTAATTTTGISRHSEDNMSQFATPQFVTPQYSPVGRNLTIDVSRKHHHDSPLSSPAYTESSRGQTPGLVSDAASAFSESPRMPPSPMSSGNRLPPLLDPHGAQHRRTSLPILQVPGEPRIPEYDSGTQSFTRRYSSASRDFERRSRELPYTTSNRVSSLSHSASTQHYSTMDSSYHYLRHKVPQYDSHRDPVIIRDPDSAQQDTRMNLASILG</sequence>
<keyword evidence="2" id="KW-0677">Repeat</keyword>
<dbReference type="PROSITE" id="PS50090">
    <property type="entry name" value="MYB_LIKE"/>
    <property type="match status" value="2"/>
</dbReference>
<name>A0A2T6ZDR4_TUBBO</name>
<evidence type="ECO:0000256" key="5">
    <source>
        <dbReference type="ARBA" id="ARBA00023163"/>
    </source>
</evidence>
<dbReference type="GO" id="GO:1902806">
    <property type="term" value="P:regulation of cell cycle G1/S phase transition"/>
    <property type="evidence" value="ECO:0007669"/>
    <property type="project" value="UniProtKB-ARBA"/>
</dbReference>
<evidence type="ECO:0000256" key="6">
    <source>
        <dbReference type="ARBA" id="ARBA00023242"/>
    </source>
</evidence>
<dbReference type="GO" id="GO:0033993">
    <property type="term" value="P:response to lipid"/>
    <property type="evidence" value="ECO:0007669"/>
    <property type="project" value="UniProtKB-ARBA"/>
</dbReference>
<dbReference type="Gene3D" id="1.10.10.60">
    <property type="entry name" value="Homeodomain-like"/>
    <property type="match status" value="2"/>
</dbReference>
<dbReference type="Pfam" id="PF00249">
    <property type="entry name" value="Myb_DNA-binding"/>
    <property type="match status" value="2"/>
</dbReference>
<evidence type="ECO:0008006" key="12">
    <source>
        <dbReference type="Google" id="ProtNLM"/>
    </source>
</evidence>
<feature type="domain" description="Myb-like" evidence="8">
    <location>
        <begin position="57"/>
        <end position="107"/>
    </location>
</feature>
<dbReference type="CDD" id="cd00167">
    <property type="entry name" value="SANT"/>
    <property type="match status" value="2"/>
</dbReference>
<comment type="caution">
    <text evidence="10">The sequence shown here is derived from an EMBL/GenBank/DDBJ whole genome shotgun (WGS) entry which is preliminary data.</text>
</comment>
<dbReference type="GO" id="GO:0019185">
    <property type="term" value="C:snRNA-activating protein complex"/>
    <property type="evidence" value="ECO:0007669"/>
    <property type="project" value="TreeGrafter"/>
</dbReference>
<keyword evidence="5" id="KW-0804">Transcription</keyword>
<comment type="subcellular location">
    <subcellularLocation>
        <location evidence="1">Nucleus</location>
    </subcellularLocation>
</comment>
<dbReference type="OrthoDB" id="2143914at2759"/>
<evidence type="ECO:0000256" key="3">
    <source>
        <dbReference type="ARBA" id="ARBA00023015"/>
    </source>
</evidence>
<dbReference type="EMBL" id="NESQ01000365">
    <property type="protein sequence ID" value="PUU73586.1"/>
    <property type="molecule type" value="Genomic_DNA"/>
</dbReference>
<evidence type="ECO:0000256" key="4">
    <source>
        <dbReference type="ARBA" id="ARBA00023125"/>
    </source>
</evidence>
<feature type="domain" description="Myb-like" evidence="8">
    <location>
        <begin position="5"/>
        <end position="56"/>
    </location>
</feature>
<feature type="region of interest" description="Disordered" evidence="7">
    <location>
        <begin position="242"/>
        <end position="270"/>
    </location>
</feature>
<keyword evidence="3" id="KW-0805">Transcription regulation</keyword>
<feature type="domain" description="HTH myb-type" evidence="9">
    <location>
        <begin position="61"/>
        <end position="111"/>
    </location>
</feature>
<dbReference type="InterPro" id="IPR009057">
    <property type="entry name" value="Homeodomain-like_sf"/>
</dbReference>
<dbReference type="AlphaFoldDB" id="A0A2T6ZDR4"/>
<dbReference type="InterPro" id="IPR051575">
    <property type="entry name" value="Myb-like_DNA-bd"/>
</dbReference>
<organism evidence="10 11">
    <name type="scientific">Tuber borchii</name>
    <name type="common">White truffle</name>
    <dbReference type="NCBI Taxonomy" id="42251"/>
    <lineage>
        <taxon>Eukaryota</taxon>
        <taxon>Fungi</taxon>
        <taxon>Dikarya</taxon>
        <taxon>Ascomycota</taxon>
        <taxon>Pezizomycotina</taxon>
        <taxon>Pezizomycetes</taxon>
        <taxon>Pezizales</taxon>
        <taxon>Tuberaceae</taxon>
        <taxon>Tuber</taxon>
    </lineage>
</organism>
<dbReference type="PANTHER" id="PTHR46621">
    <property type="entry name" value="SNRNA-ACTIVATING PROTEIN COMPLEX SUBUNIT 4"/>
    <property type="match status" value="1"/>
</dbReference>
<feature type="domain" description="HTH myb-type" evidence="9">
    <location>
        <begin position="5"/>
        <end position="60"/>
    </location>
</feature>
<dbReference type="SUPFAM" id="SSF46689">
    <property type="entry name" value="Homeodomain-like"/>
    <property type="match status" value="1"/>
</dbReference>
<dbReference type="GO" id="GO:0042795">
    <property type="term" value="P:snRNA transcription by RNA polymerase II"/>
    <property type="evidence" value="ECO:0007669"/>
    <property type="project" value="TreeGrafter"/>
</dbReference>
<keyword evidence="6" id="KW-0539">Nucleus</keyword>
<dbReference type="GO" id="GO:0006355">
    <property type="term" value="P:regulation of DNA-templated transcription"/>
    <property type="evidence" value="ECO:0007669"/>
    <property type="project" value="UniProtKB-ARBA"/>
</dbReference>
<evidence type="ECO:0000256" key="2">
    <source>
        <dbReference type="ARBA" id="ARBA00022737"/>
    </source>
</evidence>
<evidence type="ECO:0000259" key="8">
    <source>
        <dbReference type="PROSITE" id="PS50090"/>
    </source>
</evidence>
<dbReference type="STRING" id="42251.A0A2T6ZDR4"/>
<dbReference type="InterPro" id="IPR017930">
    <property type="entry name" value="Myb_dom"/>
</dbReference>
<dbReference type="GO" id="GO:1902584">
    <property type="term" value="P:positive regulation of response to water deprivation"/>
    <property type="evidence" value="ECO:0007669"/>
    <property type="project" value="UniProtKB-ARBA"/>
</dbReference>
<dbReference type="Proteomes" id="UP000244722">
    <property type="component" value="Unassembled WGS sequence"/>
</dbReference>
<feature type="compositionally biased region" description="Polar residues" evidence="7">
    <location>
        <begin position="252"/>
        <end position="265"/>
    </location>
</feature>
<evidence type="ECO:0000256" key="7">
    <source>
        <dbReference type="SAM" id="MobiDB-lite"/>
    </source>
</evidence>
<dbReference type="PANTHER" id="PTHR46621:SF1">
    <property type="entry name" value="SNRNA-ACTIVATING PROTEIN COMPLEX SUBUNIT 4"/>
    <property type="match status" value="1"/>
</dbReference>
<reference evidence="10 11" key="1">
    <citation type="submission" date="2017-04" db="EMBL/GenBank/DDBJ databases">
        <title>Draft genome sequence of Tuber borchii Vittad., a whitish edible truffle.</title>
        <authorList>
            <consortium name="DOE Joint Genome Institute"/>
            <person name="Murat C."/>
            <person name="Kuo A."/>
            <person name="Barry K.W."/>
            <person name="Clum A."/>
            <person name="Dockter R.B."/>
            <person name="Fauchery L."/>
            <person name="Iotti M."/>
            <person name="Kohler A."/>
            <person name="Labutti K."/>
            <person name="Lindquist E.A."/>
            <person name="Lipzen A."/>
            <person name="Ohm R.A."/>
            <person name="Wang M."/>
            <person name="Grigoriev I.V."/>
            <person name="Zambonelli A."/>
            <person name="Martin F.M."/>
        </authorList>
    </citation>
    <scope>NUCLEOTIDE SEQUENCE [LARGE SCALE GENOMIC DNA]</scope>
    <source>
        <strain evidence="10 11">Tbo3840</strain>
    </source>
</reference>
<dbReference type="InterPro" id="IPR001005">
    <property type="entry name" value="SANT/Myb"/>
</dbReference>
<dbReference type="GO" id="GO:1901002">
    <property type="term" value="P:positive regulation of response to salt stress"/>
    <property type="evidence" value="ECO:0007669"/>
    <property type="project" value="UniProtKB-ARBA"/>
</dbReference>
<dbReference type="FunFam" id="1.10.10.60:FF:000355">
    <property type="entry name" value="Transcription factor MYB124"/>
    <property type="match status" value="1"/>
</dbReference>
<dbReference type="GO" id="GO:2000037">
    <property type="term" value="P:regulation of stomatal complex patterning"/>
    <property type="evidence" value="ECO:0007669"/>
    <property type="project" value="UniProtKB-ARBA"/>
</dbReference>
<dbReference type="GO" id="GO:0050891">
    <property type="term" value="P:multicellular organismal-level water homeostasis"/>
    <property type="evidence" value="ECO:0007669"/>
    <property type="project" value="UniProtKB-ARBA"/>
</dbReference>
<evidence type="ECO:0000313" key="11">
    <source>
        <dbReference type="Proteomes" id="UP000244722"/>
    </source>
</evidence>